<dbReference type="PRINTS" id="PR00457">
    <property type="entry name" value="ANPEROXIDASE"/>
</dbReference>
<evidence type="ECO:0000313" key="8">
    <source>
        <dbReference type="EMBL" id="RMZ44461.1"/>
    </source>
</evidence>
<keyword evidence="2 7" id="KW-0349">Heme</keyword>
<dbReference type="InterPro" id="IPR036396">
    <property type="entry name" value="Cyt_P450_sf"/>
</dbReference>
<dbReference type="Pfam" id="PF00067">
    <property type="entry name" value="p450"/>
    <property type="match status" value="1"/>
</dbReference>
<evidence type="ECO:0000256" key="5">
    <source>
        <dbReference type="ARBA" id="ARBA00023002"/>
    </source>
</evidence>
<proteinExistence type="predicted"/>
<dbReference type="CDD" id="cd20612">
    <property type="entry name" value="CYP_LDS-like_C"/>
    <property type="match status" value="1"/>
</dbReference>
<dbReference type="Gene3D" id="1.10.640.10">
    <property type="entry name" value="Haem peroxidase domain superfamily, animal type"/>
    <property type="match status" value="1"/>
</dbReference>
<dbReference type="GO" id="GO:0020037">
    <property type="term" value="F:heme binding"/>
    <property type="evidence" value="ECO:0007669"/>
    <property type="project" value="InterPro"/>
</dbReference>
<dbReference type="InterPro" id="IPR050783">
    <property type="entry name" value="Oxylipin_biosynth_metab"/>
</dbReference>
<dbReference type="GO" id="GO:0006979">
    <property type="term" value="P:response to oxidative stress"/>
    <property type="evidence" value="ECO:0007669"/>
    <property type="project" value="InterPro"/>
</dbReference>
<gene>
    <name evidence="8" type="ORF">CA14_003932</name>
</gene>
<dbReference type="Gene3D" id="1.10.630.10">
    <property type="entry name" value="Cytochrome P450"/>
    <property type="match status" value="1"/>
</dbReference>
<protein>
    <submittedName>
        <fullName evidence="8">Fatty acid oxygenase</fullName>
    </submittedName>
</protein>
<dbReference type="Proteomes" id="UP000275480">
    <property type="component" value="Unassembled WGS sequence"/>
</dbReference>
<organism evidence="8 9">
    <name type="scientific">Aspergillus flavus</name>
    <dbReference type="NCBI Taxonomy" id="5059"/>
    <lineage>
        <taxon>Eukaryota</taxon>
        <taxon>Fungi</taxon>
        <taxon>Dikarya</taxon>
        <taxon>Ascomycota</taxon>
        <taxon>Pezizomycotina</taxon>
        <taxon>Eurotiomycetes</taxon>
        <taxon>Eurotiomycetidae</taxon>
        <taxon>Eurotiales</taxon>
        <taxon>Aspergillaceae</taxon>
        <taxon>Aspergillus</taxon>
        <taxon>Aspergillus subgen. Circumdati</taxon>
    </lineage>
</organism>
<sequence length="1062" mass="118425">MTDKGETDHGGSDGHHSLLKLLSEARQDIVSQVGRILPDLQVLRGLGSTILSGGIIDDRQYLIEEIVQVAASLPNGSRLRDGITAEFVKTLWNSLDHPPVARLGDEYKYRAADGSNNNPLYPQLGAAGSHYVRSVTAQHPRPYVLPDPSLIFDTILARKGPAKEHPSKISSTLFHFATIIIHDLFRTDDADITKLKNSCYLDLGPLYGHNEDQQNQVRSFQDGLLKPDTFAEQRLLGQPPGVCALIIAFNRFHNYIVKELALINEGGRFSLPAGVTPDSPKYGQAQAKRDNDLFQTGRLVTCGLYVNIILGDYLRTILNLNTNPVDSDWKLDPRTEISALNSPTVPRGTGNQVSAEFNMIYRWHAAISNQDEAWAHEFMKSVFGAEVNPGTLSVDEFVGGLRRWFEGIDTDPARWTFNGLQRQQDGSFRDADLVNILQTGTECVAGAFGANNIPEAMKAIEMLGIQQGREWGLATLNEFRHFFKLKTYSTFEEVNPDPAVWEALEALYGHPDDIELYVGIQAEEAKKPCFPGSGLCPNFTISATILADANTLVRGDRFYTVDYSPVYLTNFGFANTVPDFAVAQGGLMYKLLLRAFPGWYTPNSVYTLYPFTTPEQNRKIFEKCKTADDLEFVRPKYENQPTTVTSWQGVTQVLNNQKAFRVPWGPHTYQLTQHDYMLSGDSSANMQQRVFVKDCLYKPTDGLEEVKKFYEKVTMDLLRQHSRKLGSTYQVDIVRDIGNLAHTKFTAEFFGIPLRTSDKDDMTDAYTERELYNVLSDLFGYVFLDVDPAQSFKHRVSASRSSERLGEVMQRHVASLNKHPFAIARDILGSHSASSKECVLVDYGPQLINRVSNGGGSTDEVVWTIIPTAAAACATQAQGWAQLIDLYLSDPYHKYWPDIQKAARSDDKDSFEKLKKYALEGFRLSTPAFGVLRYAANDTTINDGVRDVPVKEGDTILADFVSAGRDPTKFPDPQAIKLDRPDDLYIHHGWGPHSCLGREIVTVAAAAMLSVLARAEGLRRAPGPAGVMKSKLVNGVFKVYLPEDGTEWTPYPCNKKVLFDSF</sequence>
<keyword evidence="3 7" id="KW-0479">Metal-binding</keyword>
<reference evidence="8 9" key="1">
    <citation type="submission" date="2018-07" db="EMBL/GenBank/DDBJ databases">
        <title>Identification of spontaneous genetic mutation associated with occurrence of a yellow conidial color mutant of Aspergillus flavus.</title>
        <authorList>
            <person name="Chang P.-K."/>
            <person name="Mack B.M."/>
            <person name="Scharfenstein L."/>
            <person name="Gilbert M.K."/>
        </authorList>
    </citation>
    <scope>NUCLEOTIDE SEQUENCE [LARGE SCALE GENOMIC DNA]</scope>
    <source>
        <strain evidence="8 9">CA14</strain>
    </source>
</reference>
<comment type="caution">
    <text evidence="8">The sequence shown here is derived from an EMBL/GenBank/DDBJ whole genome shotgun (WGS) entry which is preliminary data.</text>
</comment>
<comment type="subunit">
    <text evidence="1">Homotetramer.</text>
</comment>
<evidence type="ECO:0000256" key="3">
    <source>
        <dbReference type="ARBA" id="ARBA00022723"/>
    </source>
</evidence>
<dbReference type="GO" id="GO:0004497">
    <property type="term" value="F:monooxygenase activity"/>
    <property type="evidence" value="ECO:0007669"/>
    <property type="project" value="InterPro"/>
</dbReference>
<dbReference type="SUPFAM" id="SSF48113">
    <property type="entry name" value="Heme-dependent peroxidases"/>
    <property type="match status" value="1"/>
</dbReference>
<accession>A0AB74CGY3</accession>
<dbReference type="InterPro" id="IPR034812">
    <property type="entry name" value="Ppo-like_N"/>
</dbReference>
<dbReference type="AlphaFoldDB" id="A0AB74CGY3"/>
<evidence type="ECO:0000313" key="9">
    <source>
        <dbReference type="Proteomes" id="UP000275480"/>
    </source>
</evidence>
<evidence type="ECO:0000256" key="1">
    <source>
        <dbReference type="ARBA" id="ARBA00011881"/>
    </source>
</evidence>
<name>A0AB74CGY3_ASPFL</name>
<dbReference type="GO" id="GO:0016705">
    <property type="term" value="F:oxidoreductase activity, acting on paired donors, with incorporation or reduction of molecular oxygen"/>
    <property type="evidence" value="ECO:0007669"/>
    <property type="project" value="InterPro"/>
</dbReference>
<dbReference type="Pfam" id="PF03098">
    <property type="entry name" value="An_peroxidase"/>
    <property type="match status" value="2"/>
</dbReference>
<dbReference type="PANTHER" id="PTHR11903">
    <property type="entry name" value="PROSTAGLANDIN G/H SYNTHASE"/>
    <property type="match status" value="1"/>
</dbReference>
<evidence type="ECO:0000256" key="4">
    <source>
        <dbReference type="ARBA" id="ARBA00022964"/>
    </source>
</evidence>
<dbReference type="InterPro" id="IPR037120">
    <property type="entry name" value="Haem_peroxidase_sf_animal"/>
</dbReference>
<dbReference type="EMBL" id="QQZZ01000087">
    <property type="protein sequence ID" value="RMZ44461.1"/>
    <property type="molecule type" value="Genomic_DNA"/>
</dbReference>
<keyword evidence="6 7" id="KW-0408">Iron</keyword>
<evidence type="ECO:0000256" key="2">
    <source>
        <dbReference type="ARBA" id="ARBA00022617"/>
    </source>
</evidence>
<evidence type="ECO:0000256" key="6">
    <source>
        <dbReference type="ARBA" id="ARBA00023004"/>
    </source>
</evidence>
<dbReference type="InterPro" id="IPR001128">
    <property type="entry name" value="Cyt_P450"/>
</dbReference>
<dbReference type="InterPro" id="IPR019791">
    <property type="entry name" value="Haem_peroxidase_animal"/>
</dbReference>
<dbReference type="GO" id="GO:0006631">
    <property type="term" value="P:fatty acid metabolic process"/>
    <property type="evidence" value="ECO:0007669"/>
    <property type="project" value="UniProtKB-ARBA"/>
</dbReference>
<dbReference type="InterPro" id="IPR010255">
    <property type="entry name" value="Haem_peroxidase_sf"/>
</dbReference>
<keyword evidence="5" id="KW-0560">Oxidoreductase</keyword>
<dbReference type="PROSITE" id="PS50292">
    <property type="entry name" value="PEROXIDASE_3"/>
    <property type="match status" value="1"/>
</dbReference>
<dbReference type="GO" id="GO:0005506">
    <property type="term" value="F:iron ion binding"/>
    <property type="evidence" value="ECO:0007669"/>
    <property type="project" value="InterPro"/>
</dbReference>
<dbReference type="CDD" id="cd09817">
    <property type="entry name" value="linoleate_diol_synthase_like"/>
    <property type="match status" value="1"/>
</dbReference>
<dbReference type="SUPFAM" id="SSF48264">
    <property type="entry name" value="Cytochrome P450"/>
    <property type="match status" value="1"/>
</dbReference>
<keyword evidence="4" id="KW-0223">Dioxygenase</keyword>
<dbReference type="GO" id="GO:0051213">
    <property type="term" value="F:dioxygenase activity"/>
    <property type="evidence" value="ECO:0007669"/>
    <property type="project" value="UniProtKB-KW"/>
</dbReference>
<feature type="binding site" description="axial binding residue" evidence="7">
    <location>
        <position position="364"/>
    </location>
    <ligand>
        <name>heme b</name>
        <dbReference type="ChEBI" id="CHEBI:60344"/>
    </ligand>
    <ligandPart>
        <name>Fe</name>
        <dbReference type="ChEBI" id="CHEBI:18248"/>
    </ligandPart>
</feature>
<evidence type="ECO:0000256" key="7">
    <source>
        <dbReference type="PIRSR" id="PIRSR619791-2"/>
    </source>
</evidence>
<dbReference type="PANTHER" id="PTHR11903:SF37">
    <property type="entry name" value="PSI-PRODUCING OXYGENASE A"/>
    <property type="match status" value="1"/>
</dbReference>
<dbReference type="GO" id="GO:0004601">
    <property type="term" value="F:peroxidase activity"/>
    <property type="evidence" value="ECO:0007669"/>
    <property type="project" value="InterPro"/>
</dbReference>